<keyword evidence="1" id="KW-0472">Membrane</keyword>
<protein>
    <submittedName>
        <fullName evidence="2">Prepilin-type N-terminal cleavage/methylation domain-containing protein</fullName>
    </submittedName>
</protein>
<dbReference type="InterPro" id="IPR012902">
    <property type="entry name" value="N_methyl_site"/>
</dbReference>
<dbReference type="PROSITE" id="PS00409">
    <property type="entry name" value="PROKAR_NTER_METHYL"/>
    <property type="match status" value="1"/>
</dbReference>
<organism evidence="2 3">
    <name type="scientific">Mariprofundus erugo</name>
    <dbReference type="NCBI Taxonomy" id="2528639"/>
    <lineage>
        <taxon>Bacteria</taxon>
        <taxon>Pseudomonadati</taxon>
        <taxon>Pseudomonadota</taxon>
        <taxon>Candidatius Mariprofundia</taxon>
        <taxon>Mariprofundales</taxon>
        <taxon>Mariprofundaceae</taxon>
        <taxon>Mariprofundus</taxon>
    </lineage>
</organism>
<keyword evidence="1" id="KW-1133">Transmembrane helix</keyword>
<comment type="caution">
    <text evidence="2">The sequence shown here is derived from an EMBL/GenBank/DDBJ whole genome shotgun (WGS) entry which is preliminary data.</text>
</comment>
<keyword evidence="1" id="KW-0812">Transmembrane</keyword>
<evidence type="ECO:0000313" key="2">
    <source>
        <dbReference type="EMBL" id="TLS68310.1"/>
    </source>
</evidence>
<proteinExistence type="predicted"/>
<dbReference type="EMBL" id="VBRY01000003">
    <property type="protein sequence ID" value="TLS68310.1"/>
    <property type="molecule type" value="Genomic_DNA"/>
</dbReference>
<accession>A0A5R9GQX9</accession>
<dbReference type="Pfam" id="PF07963">
    <property type="entry name" value="N_methyl"/>
    <property type="match status" value="1"/>
</dbReference>
<gene>
    <name evidence="2" type="ORF">FEF65_04785</name>
</gene>
<dbReference type="AlphaFoldDB" id="A0A5R9GQX9"/>
<evidence type="ECO:0000256" key="1">
    <source>
        <dbReference type="SAM" id="Phobius"/>
    </source>
</evidence>
<feature type="transmembrane region" description="Helical" evidence="1">
    <location>
        <begin position="20"/>
        <end position="41"/>
    </location>
</feature>
<dbReference type="NCBIfam" id="TIGR02532">
    <property type="entry name" value="IV_pilin_GFxxxE"/>
    <property type="match status" value="1"/>
</dbReference>
<evidence type="ECO:0000313" key="3">
    <source>
        <dbReference type="Proteomes" id="UP000306585"/>
    </source>
</evidence>
<name>A0A5R9GQX9_9PROT</name>
<reference evidence="2 3" key="1">
    <citation type="journal article" date="2019" name="Appl. Environ. Microbiol.">
        <title>Environmental Evidence and Genomic Insight of Iron-oxidizing Bacteria Preference Towards More Corrosion Resistant Stainless Steel at Higher Salinities.</title>
        <authorList>
            <person name="Garrison C.E."/>
            <person name="Price K.A."/>
            <person name="Field E.K."/>
        </authorList>
    </citation>
    <scope>NUCLEOTIDE SEQUENCE [LARGE SCALE GENOMIC DNA]</scope>
    <source>
        <strain evidence="2 3">P3</strain>
    </source>
</reference>
<sequence length="215" mass="23057">MMMALNHGRLRGGEEGFTLIELMISMAMGLVIIAGLASVFITNSKVTSSVSSRTERMGDLYLASQLMQSGLRESLNVPSATNPILTDLASRGVTPPTGYPASNATFTSLPYWDATSKTLTYQNMEGHVGIFQYQRPSTNCPANGAGCIFWLRPLAAADSGSATFQEMMRDLSTTNGLIVSASATAGVSVTLQASYMNEQHQSSVLSLGFKIWPRN</sequence>
<dbReference type="Proteomes" id="UP000306585">
    <property type="component" value="Unassembled WGS sequence"/>
</dbReference>
<keyword evidence="3" id="KW-1185">Reference proteome</keyword>